<organism evidence="2">
    <name type="scientific">Trypanosoma brucei brucei (strain 927/4 GUTat10.1)</name>
    <dbReference type="NCBI Taxonomy" id="185431"/>
    <lineage>
        <taxon>Eukaryota</taxon>
        <taxon>Discoba</taxon>
        <taxon>Euglenozoa</taxon>
        <taxon>Kinetoplastea</taxon>
        <taxon>Metakinetoplastina</taxon>
        <taxon>Trypanosomatida</taxon>
        <taxon>Trypanosomatidae</taxon>
        <taxon>Trypanosoma</taxon>
    </lineage>
</organism>
<dbReference type="Pfam" id="PF07101">
    <property type="entry name" value="DUF1363"/>
    <property type="match status" value="1"/>
</dbReference>
<gene>
    <name evidence="2" type="primary">BES15S10</name>
</gene>
<evidence type="ECO:0000256" key="1">
    <source>
        <dbReference type="SAM" id="MobiDB-lite"/>
    </source>
</evidence>
<accession>G1CRN8</accession>
<dbReference type="AlphaFoldDB" id="G1CRN8"/>
<name>G1CRN8_TRYB2</name>
<feature type="region of interest" description="Disordered" evidence="1">
    <location>
        <begin position="43"/>
        <end position="64"/>
    </location>
</feature>
<reference evidence="2" key="1">
    <citation type="submission" date="2011-04" db="EMBL/GenBank/DDBJ databases">
        <title>Telomeric expression sites from Trypanosoma brucei TREU 927.</title>
        <authorList>
            <person name="Jackson A.P."/>
            <person name="Hertz-Fowler C."/>
            <person name="Berriman M."/>
        </authorList>
    </citation>
    <scope>NUCLEOTIDE SEQUENCE</scope>
</reference>
<dbReference type="InterPro" id="IPR009795">
    <property type="entry name" value="DUF1363"/>
</dbReference>
<protein>
    <submittedName>
        <fullName evidence="2">Esag12</fullName>
    </submittedName>
</protein>
<proteinExistence type="predicted"/>
<evidence type="ECO:0000313" key="2">
    <source>
        <dbReference type="EMBL" id="AEL79557.1"/>
    </source>
</evidence>
<feature type="compositionally biased region" description="Polar residues" evidence="1">
    <location>
        <begin position="46"/>
        <end position="61"/>
    </location>
</feature>
<sequence>MVCRVTAISILVAGPVTRWTQNLEALLYTKASITSPETYNLKAREPQNNNTSSDTMRFSTSLHRRSNRHLDRRCEYIFGFCSIKGNSAARRKKFLKTPLCQRYLNN</sequence>
<dbReference type="EMBL" id="JF894240">
    <property type="protein sequence ID" value="AEL79557.1"/>
    <property type="molecule type" value="Genomic_DNA"/>
</dbReference>